<dbReference type="SUPFAM" id="SSF100950">
    <property type="entry name" value="NagB/RpiA/CoA transferase-like"/>
    <property type="match status" value="1"/>
</dbReference>
<evidence type="ECO:0000256" key="1">
    <source>
        <dbReference type="ARBA" id="ARBA00011959"/>
    </source>
</evidence>
<sequence length="250" mass="27281">MSPSAATWIKRLFSKRSRTSFRVAAGKRRIVRSISSSLLAAIWSRAWETSSWFRDAKLETGDLTRAIAKAKLALDLYSPAPATRQLGDSLGLAIKPAEEADQLDLAFDGADSVDFSLRALKSKGGIHLFEKIAAQEADEYILLLPEGRLREKLDAEIQLCLEVAAPAVKSLLRFAKGLALKASVRKNESILGNKLVDLYAENWDKIEEVNQQLLAFNGVVASSLFAGEVTSVITVQNGQAVEIGKGENHD</sequence>
<accession>A0A6A8MGC0</accession>
<evidence type="ECO:0000313" key="5">
    <source>
        <dbReference type="Proteomes" id="UP000438120"/>
    </source>
</evidence>
<dbReference type="Gene3D" id="3.40.50.1360">
    <property type="match status" value="1"/>
</dbReference>
<proteinExistence type="predicted"/>
<dbReference type="Gene3D" id="3.30.70.260">
    <property type="match status" value="1"/>
</dbReference>
<dbReference type="SUPFAM" id="SSF75445">
    <property type="entry name" value="D-ribose-5-phosphate isomerase (RpiA), lid domain"/>
    <property type="match status" value="1"/>
</dbReference>
<evidence type="ECO:0000256" key="3">
    <source>
        <dbReference type="ARBA" id="ARBA00029734"/>
    </source>
</evidence>
<dbReference type="Pfam" id="PF06026">
    <property type="entry name" value="Rib_5-P_isom_A"/>
    <property type="match status" value="1"/>
</dbReference>
<keyword evidence="5" id="KW-1185">Reference proteome</keyword>
<dbReference type="GO" id="GO:0006014">
    <property type="term" value="P:D-ribose metabolic process"/>
    <property type="evidence" value="ECO:0007669"/>
    <property type="project" value="TreeGrafter"/>
</dbReference>
<gene>
    <name evidence="4" type="ORF">FYJ62_09115</name>
</gene>
<dbReference type="InterPro" id="IPR037171">
    <property type="entry name" value="NagB/RpiA_transferase-like"/>
</dbReference>
<dbReference type="AlphaFoldDB" id="A0A6A8MGC0"/>
<dbReference type="InterPro" id="IPR004788">
    <property type="entry name" value="Ribose5P_isomerase_type_A"/>
</dbReference>
<keyword evidence="2 4" id="KW-0413">Isomerase</keyword>
<organism evidence="4 5">
    <name type="scientific">Lactobacillus porci</name>
    <dbReference type="NCBI Taxonomy" id="2012477"/>
    <lineage>
        <taxon>Bacteria</taxon>
        <taxon>Bacillati</taxon>
        <taxon>Bacillota</taxon>
        <taxon>Bacilli</taxon>
        <taxon>Lactobacillales</taxon>
        <taxon>Lactobacillaceae</taxon>
        <taxon>Lactobacillus</taxon>
    </lineage>
</organism>
<dbReference type="GO" id="GO:0005829">
    <property type="term" value="C:cytosol"/>
    <property type="evidence" value="ECO:0007669"/>
    <property type="project" value="TreeGrafter"/>
</dbReference>
<dbReference type="PANTHER" id="PTHR11934">
    <property type="entry name" value="RIBOSE-5-PHOSPHATE ISOMERASE"/>
    <property type="match status" value="1"/>
</dbReference>
<comment type="caution">
    <text evidence="4">The sequence shown here is derived from an EMBL/GenBank/DDBJ whole genome shotgun (WGS) entry which is preliminary data.</text>
</comment>
<dbReference type="PANTHER" id="PTHR11934:SF0">
    <property type="entry name" value="RIBOSE-5-PHOSPHATE ISOMERASE"/>
    <property type="match status" value="1"/>
</dbReference>
<evidence type="ECO:0000313" key="4">
    <source>
        <dbReference type="EMBL" id="MST87762.1"/>
    </source>
</evidence>
<dbReference type="GO" id="GO:0009052">
    <property type="term" value="P:pentose-phosphate shunt, non-oxidative branch"/>
    <property type="evidence" value="ECO:0007669"/>
    <property type="project" value="InterPro"/>
</dbReference>
<dbReference type="EMBL" id="VUMX01000033">
    <property type="protein sequence ID" value="MST87762.1"/>
    <property type="molecule type" value="Genomic_DNA"/>
</dbReference>
<reference evidence="4 5" key="1">
    <citation type="submission" date="2019-08" db="EMBL/GenBank/DDBJ databases">
        <title>In-depth cultivation of the pig gut microbiome towards novel bacterial diversity and tailored functional studies.</title>
        <authorList>
            <person name="Wylensek D."/>
            <person name="Hitch T.C.A."/>
            <person name="Clavel T."/>
        </authorList>
    </citation>
    <scope>NUCLEOTIDE SEQUENCE [LARGE SCALE GENOMIC DNA]</scope>
    <source>
        <strain evidence="4 5">Bifido-178-WT-2B</strain>
    </source>
</reference>
<name>A0A6A8MGC0_9LACO</name>
<dbReference type="Proteomes" id="UP000438120">
    <property type="component" value="Unassembled WGS sequence"/>
</dbReference>
<evidence type="ECO:0000256" key="2">
    <source>
        <dbReference type="ARBA" id="ARBA00023235"/>
    </source>
</evidence>
<dbReference type="GO" id="GO:0004751">
    <property type="term" value="F:ribose-5-phosphate isomerase activity"/>
    <property type="evidence" value="ECO:0007669"/>
    <property type="project" value="UniProtKB-EC"/>
</dbReference>
<dbReference type="EC" id="5.3.1.6" evidence="1"/>
<protein>
    <recommendedName>
        <fullName evidence="1">ribose-5-phosphate isomerase</fullName>
        <ecNumber evidence="1">5.3.1.6</ecNumber>
    </recommendedName>
    <alternativeName>
        <fullName evidence="3">Phosphoriboisomerase</fullName>
    </alternativeName>
</protein>